<evidence type="ECO:0000313" key="3">
    <source>
        <dbReference type="Proteomes" id="UP000828251"/>
    </source>
</evidence>
<dbReference type="AlphaFoldDB" id="A0A9D3V063"/>
<dbReference type="PANTHER" id="PTHR46890">
    <property type="entry name" value="NON-LTR RETROLELEMENT REVERSE TRANSCRIPTASE-LIKE PROTEIN-RELATED"/>
    <property type="match status" value="1"/>
</dbReference>
<sequence>MFAQKAYFLKTRNIVGDDVTAAVLEFFQVNNLLPAFNSTLVALVPKKLNSSCMKDFRPISCCSVIYKCITRILIDRLTSFLPKLNVGNQSAFIHGRNISHNILLAQEMVRGYGRKSLSPRCAMKIDLQKAYNFLNWDFIFATLEALGFPLLFIRWIGSCVTQPRYSISFNGGLVGYFKDAKGTRQGDPL</sequence>
<evidence type="ECO:0000259" key="1">
    <source>
        <dbReference type="PROSITE" id="PS50878"/>
    </source>
</evidence>
<dbReference type="Proteomes" id="UP000828251">
    <property type="component" value="Unassembled WGS sequence"/>
</dbReference>
<feature type="domain" description="Reverse transcriptase" evidence="1">
    <location>
        <begin position="25"/>
        <end position="189"/>
    </location>
</feature>
<dbReference type="PANTHER" id="PTHR46890:SF48">
    <property type="entry name" value="RNA-DIRECTED DNA POLYMERASE"/>
    <property type="match status" value="1"/>
</dbReference>
<name>A0A9D3V063_9ROSI</name>
<dbReference type="SUPFAM" id="SSF56672">
    <property type="entry name" value="DNA/RNA polymerases"/>
    <property type="match status" value="1"/>
</dbReference>
<dbReference type="Pfam" id="PF00078">
    <property type="entry name" value="RVT_1"/>
    <property type="match status" value="1"/>
</dbReference>
<dbReference type="InterPro" id="IPR043502">
    <property type="entry name" value="DNA/RNA_pol_sf"/>
</dbReference>
<proteinExistence type="predicted"/>
<dbReference type="EMBL" id="JAIQCV010000009">
    <property type="protein sequence ID" value="KAH1065548.1"/>
    <property type="molecule type" value="Genomic_DNA"/>
</dbReference>
<evidence type="ECO:0000313" key="2">
    <source>
        <dbReference type="EMBL" id="KAH1065548.1"/>
    </source>
</evidence>
<dbReference type="InterPro" id="IPR000477">
    <property type="entry name" value="RT_dom"/>
</dbReference>
<comment type="caution">
    <text evidence="2">The sequence shown here is derived from an EMBL/GenBank/DDBJ whole genome shotgun (WGS) entry which is preliminary data.</text>
</comment>
<reference evidence="2 3" key="1">
    <citation type="journal article" date="2021" name="Plant Biotechnol. J.">
        <title>Multi-omics assisted identification of the key and species-specific regulatory components of drought-tolerant mechanisms in Gossypium stocksii.</title>
        <authorList>
            <person name="Yu D."/>
            <person name="Ke L."/>
            <person name="Zhang D."/>
            <person name="Wu Y."/>
            <person name="Sun Y."/>
            <person name="Mei J."/>
            <person name="Sun J."/>
            <person name="Sun Y."/>
        </authorList>
    </citation>
    <scope>NUCLEOTIDE SEQUENCE [LARGE SCALE GENOMIC DNA]</scope>
    <source>
        <strain evidence="3">cv. E1</strain>
        <tissue evidence="2">Leaf</tissue>
    </source>
</reference>
<keyword evidence="3" id="KW-1185">Reference proteome</keyword>
<organism evidence="2 3">
    <name type="scientific">Gossypium stocksii</name>
    <dbReference type="NCBI Taxonomy" id="47602"/>
    <lineage>
        <taxon>Eukaryota</taxon>
        <taxon>Viridiplantae</taxon>
        <taxon>Streptophyta</taxon>
        <taxon>Embryophyta</taxon>
        <taxon>Tracheophyta</taxon>
        <taxon>Spermatophyta</taxon>
        <taxon>Magnoliopsida</taxon>
        <taxon>eudicotyledons</taxon>
        <taxon>Gunneridae</taxon>
        <taxon>Pentapetalae</taxon>
        <taxon>rosids</taxon>
        <taxon>malvids</taxon>
        <taxon>Malvales</taxon>
        <taxon>Malvaceae</taxon>
        <taxon>Malvoideae</taxon>
        <taxon>Gossypium</taxon>
    </lineage>
</organism>
<dbReference type="OrthoDB" id="1001511at2759"/>
<accession>A0A9D3V063</accession>
<protein>
    <recommendedName>
        <fullName evidence="1">Reverse transcriptase domain-containing protein</fullName>
    </recommendedName>
</protein>
<dbReference type="PROSITE" id="PS50878">
    <property type="entry name" value="RT_POL"/>
    <property type="match status" value="1"/>
</dbReference>
<dbReference type="InterPro" id="IPR052343">
    <property type="entry name" value="Retrotransposon-Effector_Assoc"/>
</dbReference>
<gene>
    <name evidence="2" type="ORF">J1N35_030535</name>
</gene>